<sequence>MNPPKRYGFRVLVGSCIFTIVTIALVTYDEHLQRERRQVNVKYRLNSIKQQENIFRILKFLSVVDIFIMNPPKRYGFRVLVGSCIFTIVTIALVTYDEHLQRERRQVNVKYRLNSIKQQENMSEYELQKQKYEEYKTSHG</sequence>
<evidence type="ECO:0000313" key="1">
    <source>
        <dbReference type="Proteomes" id="UP000887576"/>
    </source>
</evidence>
<evidence type="ECO:0000313" key="2">
    <source>
        <dbReference type="WBParaSite" id="JU765_v2.g11417.t1"/>
    </source>
</evidence>
<protein>
    <submittedName>
        <fullName evidence="2">Uncharacterized protein</fullName>
    </submittedName>
</protein>
<dbReference type="WBParaSite" id="JU765_v2.g11417.t1">
    <property type="protein sequence ID" value="JU765_v2.g11417.t1"/>
    <property type="gene ID" value="JU765_v2.g11417"/>
</dbReference>
<name>A0AC34PZ42_9BILA</name>
<organism evidence="1 2">
    <name type="scientific">Panagrolaimus sp. JU765</name>
    <dbReference type="NCBI Taxonomy" id="591449"/>
    <lineage>
        <taxon>Eukaryota</taxon>
        <taxon>Metazoa</taxon>
        <taxon>Ecdysozoa</taxon>
        <taxon>Nematoda</taxon>
        <taxon>Chromadorea</taxon>
        <taxon>Rhabditida</taxon>
        <taxon>Tylenchina</taxon>
        <taxon>Panagrolaimomorpha</taxon>
        <taxon>Panagrolaimoidea</taxon>
        <taxon>Panagrolaimidae</taxon>
        <taxon>Panagrolaimus</taxon>
    </lineage>
</organism>
<dbReference type="Proteomes" id="UP000887576">
    <property type="component" value="Unplaced"/>
</dbReference>
<reference evidence="2" key="1">
    <citation type="submission" date="2022-11" db="UniProtKB">
        <authorList>
            <consortium name="WormBaseParasite"/>
        </authorList>
    </citation>
    <scope>IDENTIFICATION</scope>
</reference>
<proteinExistence type="predicted"/>
<accession>A0AC34PZ42</accession>